<keyword evidence="3" id="KW-0997">Cell inner membrane</keyword>
<evidence type="ECO:0000256" key="8">
    <source>
        <dbReference type="ARBA" id="ARBA00023303"/>
    </source>
</evidence>
<keyword evidence="2 11" id="KW-1003">Cell membrane</keyword>
<gene>
    <name evidence="11 12" type="primary">crcB</name>
    <name evidence="11" type="synonym">fluC</name>
    <name evidence="12" type="ORF">EHQ17_03970</name>
</gene>
<comment type="activity regulation">
    <text evidence="11">Na(+) is not transported, but it plays an essential structural role and its presence is essential for fluoride channel function.</text>
</comment>
<feature type="transmembrane region" description="Helical" evidence="11">
    <location>
        <begin position="100"/>
        <end position="124"/>
    </location>
</feature>
<evidence type="ECO:0000313" key="12">
    <source>
        <dbReference type="EMBL" id="TGK36435.1"/>
    </source>
</evidence>
<accession>A0A5F1Z0H8</accession>
<dbReference type="PANTHER" id="PTHR28259">
    <property type="entry name" value="FLUORIDE EXPORT PROTEIN 1-RELATED"/>
    <property type="match status" value="1"/>
</dbReference>
<feature type="binding site" evidence="11">
    <location>
        <position position="78"/>
    </location>
    <ligand>
        <name>Na(+)</name>
        <dbReference type="ChEBI" id="CHEBI:29101"/>
        <note>structural</note>
    </ligand>
</feature>
<evidence type="ECO:0000256" key="7">
    <source>
        <dbReference type="ARBA" id="ARBA00023136"/>
    </source>
</evidence>
<keyword evidence="11" id="KW-0479">Metal-binding</keyword>
<proteinExistence type="inferred from homology"/>
<dbReference type="Pfam" id="PF02537">
    <property type="entry name" value="CRCB"/>
    <property type="match status" value="1"/>
</dbReference>
<dbReference type="Proteomes" id="UP000298277">
    <property type="component" value="Unassembled WGS sequence"/>
</dbReference>
<sequence length="127" mass="13979">MSFEKTLIWIGLGGAIGSALRYILQSQFGSVSGITMPWGTLIANLIGSFIIGTVYAGFDRFPSFNDQWKLFLTAGICGGFTTFSAFSFETFQMLRTGNYILFISYIFFSIFGGIGSALTGFWLIKNI</sequence>
<dbReference type="GO" id="GO:0005886">
    <property type="term" value="C:plasma membrane"/>
    <property type="evidence" value="ECO:0007669"/>
    <property type="project" value="UniProtKB-SubCell"/>
</dbReference>
<evidence type="ECO:0000256" key="3">
    <source>
        <dbReference type="ARBA" id="ARBA00022519"/>
    </source>
</evidence>
<evidence type="ECO:0000256" key="5">
    <source>
        <dbReference type="ARBA" id="ARBA00022989"/>
    </source>
</evidence>
<name>A0A5F1Z0H8_9LEPT</name>
<evidence type="ECO:0000256" key="9">
    <source>
        <dbReference type="ARBA" id="ARBA00035120"/>
    </source>
</evidence>
<organism evidence="12 13">
    <name type="scientific">Leptospira gomenensis</name>
    <dbReference type="NCBI Taxonomy" id="2484974"/>
    <lineage>
        <taxon>Bacteria</taxon>
        <taxon>Pseudomonadati</taxon>
        <taxon>Spirochaetota</taxon>
        <taxon>Spirochaetia</taxon>
        <taxon>Leptospirales</taxon>
        <taxon>Leptospiraceae</taxon>
        <taxon>Leptospira</taxon>
    </lineage>
</organism>
<keyword evidence="6 11" id="KW-0406">Ion transport</keyword>
<dbReference type="InterPro" id="IPR003691">
    <property type="entry name" value="FluC"/>
</dbReference>
<evidence type="ECO:0000256" key="2">
    <source>
        <dbReference type="ARBA" id="ARBA00022475"/>
    </source>
</evidence>
<comment type="similarity">
    <text evidence="9 11">Belongs to the fluoride channel Fluc/FEX (TC 1.A.43) family.</text>
</comment>
<keyword evidence="5 11" id="KW-1133">Transmembrane helix</keyword>
<comment type="catalytic activity">
    <reaction evidence="10">
        <text>fluoride(in) = fluoride(out)</text>
        <dbReference type="Rhea" id="RHEA:76159"/>
        <dbReference type="ChEBI" id="CHEBI:17051"/>
    </reaction>
    <physiologicalReaction direction="left-to-right" evidence="10">
        <dbReference type="Rhea" id="RHEA:76160"/>
    </physiologicalReaction>
</comment>
<keyword evidence="7 11" id="KW-0472">Membrane</keyword>
<feature type="transmembrane region" description="Helical" evidence="11">
    <location>
        <begin position="6"/>
        <end position="24"/>
    </location>
</feature>
<evidence type="ECO:0000256" key="6">
    <source>
        <dbReference type="ARBA" id="ARBA00023065"/>
    </source>
</evidence>
<feature type="transmembrane region" description="Helical" evidence="11">
    <location>
        <begin position="36"/>
        <end position="58"/>
    </location>
</feature>
<evidence type="ECO:0000313" key="13">
    <source>
        <dbReference type="Proteomes" id="UP000298277"/>
    </source>
</evidence>
<comment type="caution">
    <text evidence="12">The sequence shown here is derived from an EMBL/GenBank/DDBJ whole genome shotgun (WGS) entry which is preliminary data.</text>
</comment>
<dbReference type="EMBL" id="RQFA01000020">
    <property type="protein sequence ID" value="TGK36435.1"/>
    <property type="molecule type" value="Genomic_DNA"/>
</dbReference>
<dbReference type="OrthoDB" id="9815830at2"/>
<evidence type="ECO:0000256" key="11">
    <source>
        <dbReference type="HAMAP-Rule" id="MF_00454"/>
    </source>
</evidence>
<dbReference type="GO" id="GO:0046872">
    <property type="term" value="F:metal ion binding"/>
    <property type="evidence" value="ECO:0007669"/>
    <property type="project" value="UniProtKB-KW"/>
</dbReference>
<keyword evidence="11" id="KW-0915">Sodium</keyword>
<dbReference type="HAMAP" id="MF_00454">
    <property type="entry name" value="FluC"/>
    <property type="match status" value="1"/>
</dbReference>
<dbReference type="RefSeq" id="WP_135590883.1">
    <property type="nucleotide sequence ID" value="NZ_RQEZ01000044.1"/>
</dbReference>
<protein>
    <recommendedName>
        <fullName evidence="11">Fluoride-specific ion channel FluC</fullName>
    </recommendedName>
</protein>
<dbReference type="GO" id="GO:0062054">
    <property type="term" value="F:fluoride channel activity"/>
    <property type="evidence" value="ECO:0007669"/>
    <property type="project" value="UniProtKB-UniRule"/>
</dbReference>
<evidence type="ECO:0000256" key="4">
    <source>
        <dbReference type="ARBA" id="ARBA00022692"/>
    </source>
</evidence>
<dbReference type="AlphaFoldDB" id="A0A5F1Z0H8"/>
<evidence type="ECO:0000256" key="1">
    <source>
        <dbReference type="ARBA" id="ARBA00004651"/>
    </source>
</evidence>
<keyword evidence="4 11" id="KW-0812">Transmembrane</keyword>
<comment type="subcellular location">
    <subcellularLocation>
        <location evidence="1 11">Cell membrane</location>
        <topology evidence="1 11">Multi-pass membrane protein</topology>
    </subcellularLocation>
</comment>
<evidence type="ECO:0000256" key="10">
    <source>
        <dbReference type="ARBA" id="ARBA00035585"/>
    </source>
</evidence>
<keyword evidence="8 11" id="KW-0407">Ion channel</keyword>
<dbReference type="NCBIfam" id="TIGR00494">
    <property type="entry name" value="crcB"/>
    <property type="match status" value="1"/>
</dbReference>
<dbReference type="PANTHER" id="PTHR28259:SF1">
    <property type="entry name" value="FLUORIDE EXPORT PROTEIN 1-RELATED"/>
    <property type="match status" value="1"/>
</dbReference>
<keyword evidence="11" id="KW-0813">Transport</keyword>
<feature type="binding site" evidence="11">
    <location>
        <position position="81"/>
    </location>
    <ligand>
        <name>Na(+)</name>
        <dbReference type="ChEBI" id="CHEBI:29101"/>
        <note>structural</note>
    </ligand>
</feature>
<reference evidence="12" key="1">
    <citation type="journal article" date="2019" name="PLoS Negl. Trop. Dis.">
        <title>Revisiting the worldwide diversity of Leptospira species in the environment.</title>
        <authorList>
            <person name="Vincent A.T."/>
            <person name="Schiettekatte O."/>
            <person name="Bourhy P."/>
            <person name="Veyrier F.J."/>
            <person name="Picardeau M."/>
        </authorList>
    </citation>
    <scope>NUCLEOTIDE SEQUENCE [LARGE SCALE GENOMIC DNA]</scope>
    <source>
        <strain evidence="12">201800299</strain>
    </source>
</reference>
<feature type="transmembrane region" description="Helical" evidence="11">
    <location>
        <begin position="70"/>
        <end position="88"/>
    </location>
</feature>
<dbReference type="GO" id="GO:0140114">
    <property type="term" value="P:cellular detoxification of fluoride"/>
    <property type="evidence" value="ECO:0007669"/>
    <property type="project" value="UniProtKB-UniRule"/>
</dbReference>
<keyword evidence="13" id="KW-1185">Reference proteome</keyword>
<comment type="function">
    <text evidence="11">Fluoride-specific ion channel. Important for reducing fluoride concentration in the cell, thus reducing its toxicity.</text>
</comment>